<name>A0A8S3YZX9_9EUPU</name>
<dbReference type="Proteomes" id="UP000678393">
    <property type="component" value="Unassembled WGS sequence"/>
</dbReference>
<evidence type="ECO:0000313" key="2">
    <source>
        <dbReference type="Proteomes" id="UP000678393"/>
    </source>
</evidence>
<gene>
    <name evidence="1" type="ORF">CUNI_LOCUS8122</name>
</gene>
<dbReference type="OrthoDB" id="19039at2759"/>
<evidence type="ECO:0000313" key="1">
    <source>
        <dbReference type="EMBL" id="CAG5122564.1"/>
    </source>
</evidence>
<dbReference type="AlphaFoldDB" id="A0A8S3YZX9"/>
<organism evidence="1 2">
    <name type="scientific">Candidula unifasciata</name>
    <dbReference type="NCBI Taxonomy" id="100452"/>
    <lineage>
        <taxon>Eukaryota</taxon>
        <taxon>Metazoa</taxon>
        <taxon>Spiralia</taxon>
        <taxon>Lophotrochozoa</taxon>
        <taxon>Mollusca</taxon>
        <taxon>Gastropoda</taxon>
        <taxon>Heterobranchia</taxon>
        <taxon>Euthyneura</taxon>
        <taxon>Panpulmonata</taxon>
        <taxon>Eupulmonata</taxon>
        <taxon>Stylommatophora</taxon>
        <taxon>Helicina</taxon>
        <taxon>Helicoidea</taxon>
        <taxon>Geomitridae</taxon>
        <taxon>Candidula</taxon>
    </lineage>
</organism>
<reference evidence="1" key="1">
    <citation type="submission" date="2021-04" db="EMBL/GenBank/DDBJ databases">
        <authorList>
            <consortium name="Molecular Ecology Group"/>
        </authorList>
    </citation>
    <scope>NUCLEOTIDE SEQUENCE</scope>
</reference>
<dbReference type="EMBL" id="CAJHNH020001322">
    <property type="protein sequence ID" value="CAG5122564.1"/>
    <property type="molecule type" value="Genomic_DNA"/>
</dbReference>
<sequence length="75" mass="8434">YNKTEDLVPGSPEIQSYTHLMIGTPTTDTSALAFYASTHTVLAKISAFDRMKLAKSFPFVQLEFSDKIHILKRLT</sequence>
<proteinExistence type="predicted"/>
<comment type="caution">
    <text evidence="1">The sequence shown here is derived from an EMBL/GenBank/DDBJ whole genome shotgun (WGS) entry which is preliminary data.</text>
</comment>
<keyword evidence="2" id="KW-1185">Reference proteome</keyword>
<protein>
    <submittedName>
        <fullName evidence="1">Uncharacterized protein</fullName>
    </submittedName>
</protein>
<feature type="non-terminal residue" evidence="1">
    <location>
        <position position="1"/>
    </location>
</feature>
<accession>A0A8S3YZX9</accession>